<feature type="domain" description="DUF7730" evidence="1">
    <location>
        <begin position="55"/>
        <end position="198"/>
    </location>
</feature>
<dbReference type="PANTHER" id="PTHR38790:SF4">
    <property type="entry name" value="2EXR DOMAIN-CONTAINING PROTEIN"/>
    <property type="match status" value="1"/>
</dbReference>
<accession>A0A8H6L371</accession>
<comment type="caution">
    <text evidence="2">The sequence shown here is derived from an EMBL/GenBank/DDBJ whole genome shotgun (WGS) entry which is preliminary data.</text>
</comment>
<gene>
    <name evidence="2" type="ORF">HO173_008041</name>
</gene>
<dbReference type="Proteomes" id="UP000578531">
    <property type="component" value="Unassembled WGS sequence"/>
</dbReference>
<protein>
    <recommendedName>
        <fullName evidence="1">DUF7730 domain-containing protein</fullName>
    </recommendedName>
</protein>
<dbReference type="RefSeq" id="XP_037163238.1">
    <property type="nucleotide sequence ID" value="XM_037309941.1"/>
</dbReference>
<keyword evidence="3" id="KW-1185">Reference proteome</keyword>
<dbReference type="AlphaFoldDB" id="A0A8H6L371"/>
<dbReference type="InterPro" id="IPR056632">
    <property type="entry name" value="DUF7730"/>
</dbReference>
<reference evidence="2 3" key="1">
    <citation type="journal article" date="2020" name="Genomics">
        <title>Complete, high-quality genomes from long-read metagenomic sequencing of two wolf lichen thalli reveals enigmatic genome architecture.</title>
        <authorList>
            <person name="McKenzie S.K."/>
            <person name="Walston R.F."/>
            <person name="Allen J.L."/>
        </authorList>
    </citation>
    <scope>NUCLEOTIDE SEQUENCE [LARGE SCALE GENOMIC DNA]</scope>
    <source>
        <strain evidence="2">WasteWater2</strain>
    </source>
</reference>
<evidence type="ECO:0000313" key="2">
    <source>
        <dbReference type="EMBL" id="KAF6233829.1"/>
    </source>
</evidence>
<dbReference type="EMBL" id="JACCJC010000034">
    <property type="protein sequence ID" value="KAF6233829.1"/>
    <property type="molecule type" value="Genomic_DNA"/>
</dbReference>
<dbReference type="GeneID" id="59289697"/>
<proteinExistence type="predicted"/>
<name>A0A8H6L371_9LECA</name>
<evidence type="ECO:0000259" key="1">
    <source>
        <dbReference type="Pfam" id="PF24864"/>
    </source>
</evidence>
<sequence>MRCLYTKGTSPYTLQLNVTNMTRADSMMKLGSRTHDDVQLALNPNATTAIAQHNSSTSLLKLPPEIKNKIYELLCGGQLLHLDQCWIGDTLQFTHEICQAGLSEQAADDLFNADTTAQWFVGAVETRHSGCFTNSEHIEKISTSFLATCRQVYNEARHIPYSTNTFGFSKTSILDRFSNHLENLGSGQHLEIRRVFLDITTRAFNEERLWQVAITQYLIPRLPAVQRISINLNQWYHAGVIGCRTPAEFEARHRSGNYLMSGLLELRKLPLNRATFVISDAEILWDRRAKMSADLIPQYRWTLAEKKVWARYVKDIILQKDNQHATPSTTAVEKDTVAGKMALGLESSGKEQAD</sequence>
<dbReference type="Pfam" id="PF24864">
    <property type="entry name" value="DUF7730"/>
    <property type="match status" value="1"/>
</dbReference>
<evidence type="ECO:0000313" key="3">
    <source>
        <dbReference type="Proteomes" id="UP000578531"/>
    </source>
</evidence>
<dbReference type="OrthoDB" id="5413827at2759"/>
<organism evidence="2 3">
    <name type="scientific">Letharia columbiana</name>
    <dbReference type="NCBI Taxonomy" id="112416"/>
    <lineage>
        <taxon>Eukaryota</taxon>
        <taxon>Fungi</taxon>
        <taxon>Dikarya</taxon>
        <taxon>Ascomycota</taxon>
        <taxon>Pezizomycotina</taxon>
        <taxon>Lecanoromycetes</taxon>
        <taxon>OSLEUM clade</taxon>
        <taxon>Lecanoromycetidae</taxon>
        <taxon>Lecanorales</taxon>
        <taxon>Lecanorineae</taxon>
        <taxon>Parmeliaceae</taxon>
        <taxon>Letharia</taxon>
    </lineage>
</organism>
<dbReference type="PANTHER" id="PTHR38790">
    <property type="entry name" value="2EXR DOMAIN-CONTAINING PROTEIN-RELATED"/>
    <property type="match status" value="1"/>
</dbReference>